<evidence type="ECO:0000256" key="5">
    <source>
        <dbReference type="ARBA" id="ARBA00022989"/>
    </source>
</evidence>
<keyword evidence="4" id="KW-0812">Transmembrane</keyword>
<organism evidence="9 10">
    <name type="scientific">Daphnia pulex</name>
    <name type="common">Water flea</name>
    <dbReference type="NCBI Taxonomy" id="6669"/>
    <lineage>
        <taxon>Eukaryota</taxon>
        <taxon>Metazoa</taxon>
        <taxon>Ecdysozoa</taxon>
        <taxon>Arthropoda</taxon>
        <taxon>Crustacea</taxon>
        <taxon>Branchiopoda</taxon>
        <taxon>Diplostraca</taxon>
        <taxon>Cladocera</taxon>
        <taxon>Anomopoda</taxon>
        <taxon>Daphniidae</taxon>
        <taxon>Daphnia</taxon>
    </lineage>
</organism>
<protein>
    <submittedName>
        <fullName evidence="9">Uncharacterized protein</fullName>
    </submittedName>
</protein>
<dbReference type="Pfam" id="PF05781">
    <property type="entry name" value="MRVI1"/>
    <property type="match status" value="1"/>
</dbReference>
<keyword evidence="6" id="KW-0175">Coiled coil</keyword>
<dbReference type="InterPro" id="IPR008677">
    <property type="entry name" value="MRVI1"/>
</dbReference>
<dbReference type="GO" id="GO:0016020">
    <property type="term" value="C:membrane"/>
    <property type="evidence" value="ECO:0007669"/>
    <property type="project" value="UniProtKB-SubCell"/>
</dbReference>
<evidence type="ECO:0000256" key="7">
    <source>
        <dbReference type="ARBA" id="ARBA00023136"/>
    </source>
</evidence>
<reference evidence="9 10" key="1">
    <citation type="journal article" date="2011" name="Science">
        <title>The ecoresponsive genome of Daphnia pulex.</title>
        <authorList>
            <person name="Colbourne J.K."/>
            <person name="Pfrender M.E."/>
            <person name="Gilbert D."/>
            <person name="Thomas W.K."/>
            <person name="Tucker A."/>
            <person name="Oakley T.H."/>
            <person name="Tokishita S."/>
            <person name="Aerts A."/>
            <person name="Arnold G.J."/>
            <person name="Basu M.K."/>
            <person name="Bauer D.J."/>
            <person name="Caceres C.E."/>
            <person name="Carmel L."/>
            <person name="Casola C."/>
            <person name="Choi J.H."/>
            <person name="Detter J.C."/>
            <person name="Dong Q."/>
            <person name="Dusheyko S."/>
            <person name="Eads B.D."/>
            <person name="Frohlich T."/>
            <person name="Geiler-Samerotte K.A."/>
            <person name="Gerlach D."/>
            <person name="Hatcher P."/>
            <person name="Jogdeo S."/>
            <person name="Krijgsveld J."/>
            <person name="Kriventseva E.V."/>
            <person name="Kultz D."/>
            <person name="Laforsch C."/>
            <person name="Lindquist E."/>
            <person name="Lopez J."/>
            <person name="Manak J.R."/>
            <person name="Muller J."/>
            <person name="Pangilinan J."/>
            <person name="Patwardhan R.P."/>
            <person name="Pitluck S."/>
            <person name="Pritham E.J."/>
            <person name="Rechtsteiner A."/>
            <person name="Rho M."/>
            <person name="Rogozin I.B."/>
            <person name="Sakarya O."/>
            <person name="Salamov A."/>
            <person name="Schaack S."/>
            <person name="Shapiro H."/>
            <person name="Shiga Y."/>
            <person name="Skalitzky C."/>
            <person name="Smith Z."/>
            <person name="Souvorov A."/>
            <person name="Sung W."/>
            <person name="Tang Z."/>
            <person name="Tsuchiya D."/>
            <person name="Tu H."/>
            <person name="Vos H."/>
            <person name="Wang M."/>
            <person name="Wolf Y.I."/>
            <person name="Yamagata H."/>
            <person name="Yamada T."/>
            <person name="Ye Y."/>
            <person name="Shaw J.R."/>
            <person name="Andrews J."/>
            <person name="Crease T.J."/>
            <person name="Tang H."/>
            <person name="Lucas S.M."/>
            <person name="Robertson H.M."/>
            <person name="Bork P."/>
            <person name="Koonin E.V."/>
            <person name="Zdobnov E.M."/>
            <person name="Grigoriev I.V."/>
            <person name="Lynch M."/>
            <person name="Boore J.L."/>
        </authorList>
    </citation>
    <scope>NUCLEOTIDE SEQUENCE [LARGE SCALE GENOMIC DNA]</scope>
</reference>
<dbReference type="Proteomes" id="UP000000305">
    <property type="component" value="Unassembled WGS sequence"/>
</dbReference>
<dbReference type="EMBL" id="GL732596">
    <property type="protein sequence ID" value="EFX72785.1"/>
    <property type="molecule type" value="Genomic_DNA"/>
</dbReference>
<evidence type="ECO:0000313" key="9">
    <source>
        <dbReference type="EMBL" id="EFX72785.1"/>
    </source>
</evidence>
<keyword evidence="7" id="KW-0472">Membrane</keyword>
<sequence>MDRSPMSTVNEESTSSSSAGMAESAKTNGSKSYAFKPGRKFGLTGQRQHHHHQQQQVFVNSFTSGGSSTDGRRMSVREEQRNSWMYSLSEQEMEDKYNAICLAIRTENLTLGQRLEHQHAERDLVENNLSQEVRVLHSLFVGRNRSKILRFRVKRDDVYRVFSFCFCVYDDDRSGRIQSVKQEVARNSQASPYSLSSGGWNEIFIKVANQLDAVHSSATRISSSAESLGAVEYEARLSAAVQVLILYVDHIKVTSSNYDSFFAFTSSISNVHFRLQMKRKWEKEHHELEETKRILKESGVNVAQCLANLPDRGGGIANQQPPAGGPVSKRRASFPAAPFRRISLKPPPLVIANSRVSESSAAKDLPVSNVAIVEEREDATDSDHPPLSASSIKAGDQHREQPGTVSPIPPLASAHLPATQSTPPPLTTSPAAAGIPRISAKATASTAGPGVSVTIRRRGPLAFAVGNAAVMMFDYGLLLNEKGWRPEEPQLEQRTYHQRVVRPSGVGRIFWTSDGSEIQLAVQGQTMDPSAIDPVAQDGRYVHVVLQRTVDYSAPEEAPTVALQCLGLFPLGRLRVHYRHFCSVLCWFVVFQCHSRTRPTGCPVK</sequence>
<evidence type="ECO:0000256" key="6">
    <source>
        <dbReference type="ARBA" id="ARBA00023054"/>
    </source>
</evidence>
<feature type="compositionally biased region" description="Low complexity" evidence="8">
    <location>
        <begin position="11"/>
        <end position="25"/>
    </location>
</feature>
<accession>E9H659</accession>
<proteinExistence type="predicted"/>
<dbReference type="AlphaFoldDB" id="E9H659"/>
<feature type="compositionally biased region" description="Polar residues" evidence="8">
    <location>
        <begin position="1"/>
        <end position="10"/>
    </location>
</feature>
<evidence type="ECO:0000256" key="2">
    <source>
        <dbReference type="ARBA" id="ARBA00004496"/>
    </source>
</evidence>
<keyword evidence="10" id="KW-1185">Reference proteome</keyword>
<evidence type="ECO:0000256" key="8">
    <source>
        <dbReference type="SAM" id="MobiDB-lite"/>
    </source>
</evidence>
<comment type="subcellular location">
    <subcellularLocation>
        <location evidence="2">Cytoplasm</location>
    </subcellularLocation>
    <subcellularLocation>
        <location evidence="1">Membrane</location>
        <topology evidence="1">Single-pass membrane protein</topology>
    </subcellularLocation>
</comment>
<dbReference type="HOGENOM" id="CLU_451501_0_0_1"/>
<feature type="compositionally biased region" description="Polar residues" evidence="8">
    <location>
        <begin position="57"/>
        <end position="69"/>
    </location>
</feature>
<dbReference type="STRING" id="6669.E9H659"/>
<evidence type="ECO:0000256" key="4">
    <source>
        <dbReference type="ARBA" id="ARBA00022692"/>
    </source>
</evidence>
<dbReference type="PANTHER" id="PTHR15352:SF1">
    <property type="entry name" value="KASH5-LIKE COILED-COIL DOMAIN-CONTAINING PROTEIN"/>
    <property type="match status" value="1"/>
</dbReference>
<name>E9H659_DAPPU</name>
<evidence type="ECO:0000256" key="1">
    <source>
        <dbReference type="ARBA" id="ARBA00004167"/>
    </source>
</evidence>
<dbReference type="GO" id="GO:0005737">
    <property type="term" value="C:cytoplasm"/>
    <property type="evidence" value="ECO:0007669"/>
    <property type="project" value="UniProtKB-SubCell"/>
</dbReference>
<evidence type="ECO:0000256" key="3">
    <source>
        <dbReference type="ARBA" id="ARBA00022490"/>
    </source>
</evidence>
<evidence type="ECO:0000313" key="10">
    <source>
        <dbReference type="Proteomes" id="UP000000305"/>
    </source>
</evidence>
<keyword evidence="5" id="KW-1133">Transmembrane helix</keyword>
<gene>
    <name evidence="9" type="ORF">DAPPUDRAFT_110387</name>
</gene>
<dbReference type="KEGG" id="dpx:DAPPUDRAFT_110387"/>
<keyword evidence="3" id="KW-0963">Cytoplasm</keyword>
<feature type="region of interest" description="Disordered" evidence="8">
    <location>
        <begin position="1"/>
        <end position="76"/>
    </location>
</feature>
<dbReference type="OrthoDB" id="10062605at2759"/>
<feature type="region of interest" description="Disordered" evidence="8">
    <location>
        <begin position="376"/>
        <end position="431"/>
    </location>
</feature>
<dbReference type="InParanoid" id="E9H659"/>
<dbReference type="PANTHER" id="PTHR15352">
    <property type="entry name" value="LYMPHOID-RESTRICTED MEMBRANE PROTEIN, JAW1"/>
    <property type="match status" value="1"/>
</dbReference>